<dbReference type="InterPro" id="IPR009057">
    <property type="entry name" value="Homeodomain-like_sf"/>
</dbReference>
<evidence type="ECO:0000313" key="2">
    <source>
        <dbReference type="EMBL" id="MBE6164618.1"/>
    </source>
</evidence>
<dbReference type="GO" id="GO:0097367">
    <property type="term" value="F:carbohydrate derivative binding"/>
    <property type="evidence" value="ECO:0007669"/>
    <property type="project" value="InterPro"/>
</dbReference>
<proteinExistence type="predicted"/>
<dbReference type="InterPro" id="IPR046348">
    <property type="entry name" value="SIS_dom_sf"/>
</dbReference>
<reference evidence="2" key="1">
    <citation type="submission" date="2019-04" db="EMBL/GenBank/DDBJ databases">
        <title>Evolution of Biomass-Degrading Anaerobic Consortia Revealed by Metagenomics.</title>
        <authorList>
            <person name="Peng X."/>
        </authorList>
    </citation>
    <scope>NUCLEOTIDE SEQUENCE</scope>
    <source>
        <strain evidence="2">SIG195</strain>
    </source>
</reference>
<dbReference type="Gene3D" id="1.10.10.10">
    <property type="entry name" value="Winged helix-like DNA-binding domain superfamily/Winged helix DNA-binding domain"/>
    <property type="match status" value="1"/>
</dbReference>
<dbReference type="GO" id="GO:0003700">
    <property type="term" value="F:DNA-binding transcription factor activity"/>
    <property type="evidence" value="ECO:0007669"/>
    <property type="project" value="InterPro"/>
</dbReference>
<name>A0A927XF98_9STRE</name>
<dbReference type="Gene3D" id="3.40.50.10490">
    <property type="entry name" value="Glucose-6-phosphate isomerase like protein, domain 1"/>
    <property type="match status" value="1"/>
</dbReference>
<feature type="domain" description="HTH rpiR-type" evidence="1">
    <location>
        <begin position="1"/>
        <end position="78"/>
    </location>
</feature>
<protein>
    <submittedName>
        <fullName evidence="2">MurR/RpiR family transcriptional regulator</fullName>
    </submittedName>
</protein>
<dbReference type="GO" id="GO:0003677">
    <property type="term" value="F:DNA binding"/>
    <property type="evidence" value="ECO:0007669"/>
    <property type="project" value="InterPro"/>
</dbReference>
<dbReference type="PANTHER" id="PTHR30514">
    <property type="entry name" value="GLUCOKINASE"/>
    <property type="match status" value="1"/>
</dbReference>
<dbReference type="SUPFAM" id="SSF46689">
    <property type="entry name" value="Homeodomain-like"/>
    <property type="match status" value="1"/>
</dbReference>
<dbReference type="Pfam" id="PF01418">
    <property type="entry name" value="HTH_6"/>
    <property type="match status" value="1"/>
</dbReference>
<dbReference type="SUPFAM" id="SSF53697">
    <property type="entry name" value="SIS domain"/>
    <property type="match status" value="1"/>
</dbReference>
<dbReference type="GO" id="GO:1901135">
    <property type="term" value="P:carbohydrate derivative metabolic process"/>
    <property type="evidence" value="ECO:0007669"/>
    <property type="project" value="InterPro"/>
</dbReference>
<dbReference type="InterPro" id="IPR047640">
    <property type="entry name" value="RpiR-like"/>
</dbReference>
<dbReference type="PROSITE" id="PS51071">
    <property type="entry name" value="HTH_RPIR"/>
    <property type="match status" value="1"/>
</dbReference>
<comment type="caution">
    <text evidence="2">The sequence shown here is derived from an EMBL/GenBank/DDBJ whole genome shotgun (WGS) entry which is preliminary data.</text>
</comment>
<gene>
    <name evidence="2" type="ORF">E7156_04795</name>
</gene>
<dbReference type="InterPro" id="IPR036388">
    <property type="entry name" value="WH-like_DNA-bd_sf"/>
</dbReference>
<dbReference type="Proteomes" id="UP000700800">
    <property type="component" value="Unassembled WGS sequence"/>
</dbReference>
<dbReference type="AlphaFoldDB" id="A0A927XF98"/>
<evidence type="ECO:0000313" key="3">
    <source>
        <dbReference type="Proteomes" id="UP000700800"/>
    </source>
</evidence>
<sequence>MNPLIIMESLKEQFSPAELAIYDLIKKQPSLVTHATTTDLAKKAGVSQPTLTRFVKKQLGYKRYQDFRFDFINWLSSNNTANTDEDNEYFMRLTKLLELTKAMLTDEVMTDLAGFLSQSEHLFATGGAKSFLSAKLFETLMRKMGVYVSSYSTDYLDDAVNYFKKDDLLLIFSAGGESSYIRKITNLKCKTLLVTANPNAKYRKHFNKVITLPTLSGDWEYDSISPIMFDIFTELLVTYYAKMSNNHYL</sequence>
<dbReference type="EMBL" id="SVAF01000009">
    <property type="protein sequence ID" value="MBE6164618.1"/>
    <property type="molecule type" value="Genomic_DNA"/>
</dbReference>
<dbReference type="InterPro" id="IPR000281">
    <property type="entry name" value="HTH_RpiR"/>
</dbReference>
<accession>A0A927XF98</accession>
<evidence type="ECO:0000259" key="1">
    <source>
        <dbReference type="PROSITE" id="PS51071"/>
    </source>
</evidence>
<dbReference type="PANTHER" id="PTHR30514:SF1">
    <property type="entry name" value="HTH-TYPE TRANSCRIPTIONAL REGULATOR HEXR-RELATED"/>
    <property type="match status" value="1"/>
</dbReference>
<organism evidence="2 3">
    <name type="scientific">Streptococcus gallolyticus</name>
    <dbReference type="NCBI Taxonomy" id="315405"/>
    <lineage>
        <taxon>Bacteria</taxon>
        <taxon>Bacillati</taxon>
        <taxon>Bacillota</taxon>
        <taxon>Bacilli</taxon>
        <taxon>Lactobacillales</taxon>
        <taxon>Streptococcaceae</taxon>
        <taxon>Streptococcus</taxon>
    </lineage>
</organism>